<sequence length="87" mass="9663">MKKEEIDLSDIGRILLGEAPPLFLLEVFIRGLATYMFLLVIVRWLGKRMGGQITIMEMSVMITLGAIVSVPMQAPAPIVHLVCGRRP</sequence>
<feature type="transmembrane region" description="Helical" evidence="1">
    <location>
        <begin position="58"/>
        <end position="82"/>
    </location>
</feature>
<proteinExistence type="predicted"/>
<keyword evidence="1" id="KW-0812">Transmembrane</keyword>
<evidence type="ECO:0000256" key="1">
    <source>
        <dbReference type="SAM" id="Phobius"/>
    </source>
</evidence>
<accession>A0A367GQF9</accession>
<evidence type="ECO:0008006" key="4">
    <source>
        <dbReference type="Google" id="ProtNLM"/>
    </source>
</evidence>
<keyword evidence="1" id="KW-1133">Transmembrane helix</keyword>
<name>A0A367GQF9_9SPHI</name>
<dbReference type="AlphaFoldDB" id="A0A367GQF9"/>
<keyword evidence="1" id="KW-0472">Membrane</keyword>
<feature type="transmembrane region" description="Helical" evidence="1">
    <location>
        <begin position="27"/>
        <end position="46"/>
    </location>
</feature>
<reference evidence="2 3" key="1">
    <citation type="submission" date="2018-05" db="EMBL/GenBank/DDBJ databases">
        <title>Mucilaginibacter hurinus sp. nov., isolated from briquette warehouse soil.</title>
        <authorList>
            <person name="Choi L."/>
        </authorList>
    </citation>
    <scope>NUCLEOTIDE SEQUENCE [LARGE SCALE GENOMIC DNA]</scope>
    <source>
        <strain evidence="2 3">ZR32</strain>
    </source>
</reference>
<dbReference type="RefSeq" id="WP_114004930.1">
    <property type="nucleotide sequence ID" value="NZ_QGDC01000004.1"/>
</dbReference>
<keyword evidence="3" id="KW-1185">Reference proteome</keyword>
<dbReference type="OrthoDB" id="6538282at2"/>
<dbReference type="EMBL" id="QGDC01000004">
    <property type="protein sequence ID" value="RCH55308.1"/>
    <property type="molecule type" value="Genomic_DNA"/>
</dbReference>
<evidence type="ECO:0000313" key="2">
    <source>
        <dbReference type="EMBL" id="RCH55308.1"/>
    </source>
</evidence>
<comment type="caution">
    <text evidence="2">The sequence shown here is derived from an EMBL/GenBank/DDBJ whole genome shotgun (WGS) entry which is preliminary data.</text>
</comment>
<gene>
    <name evidence="2" type="ORF">DJ568_09000</name>
</gene>
<dbReference type="Proteomes" id="UP000253209">
    <property type="component" value="Unassembled WGS sequence"/>
</dbReference>
<protein>
    <recommendedName>
        <fullName evidence="4">DUF421 domain-containing protein</fullName>
    </recommendedName>
</protein>
<evidence type="ECO:0000313" key="3">
    <source>
        <dbReference type="Proteomes" id="UP000253209"/>
    </source>
</evidence>
<organism evidence="2 3">
    <name type="scientific">Mucilaginibacter hurinus</name>
    <dbReference type="NCBI Taxonomy" id="2201324"/>
    <lineage>
        <taxon>Bacteria</taxon>
        <taxon>Pseudomonadati</taxon>
        <taxon>Bacteroidota</taxon>
        <taxon>Sphingobacteriia</taxon>
        <taxon>Sphingobacteriales</taxon>
        <taxon>Sphingobacteriaceae</taxon>
        <taxon>Mucilaginibacter</taxon>
    </lineage>
</organism>